<dbReference type="Proteomes" id="UP000315217">
    <property type="component" value="Unassembled WGS sequence"/>
</dbReference>
<evidence type="ECO:0000259" key="12">
    <source>
        <dbReference type="Pfam" id="PF05697"/>
    </source>
</evidence>
<reference evidence="14 15" key="1">
    <citation type="journal article" date="2019" name="Nat. Microbiol.">
        <title>Mediterranean grassland soil C-N compound turnover is dependent on rainfall and depth, and is mediated by genomically divergent microorganisms.</title>
        <authorList>
            <person name="Diamond S."/>
            <person name="Andeer P.F."/>
            <person name="Li Z."/>
            <person name="Crits-Christoph A."/>
            <person name="Burstein D."/>
            <person name="Anantharaman K."/>
            <person name="Lane K.R."/>
            <person name="Thomas B.C."/>
            <person name="Pan C."/>
            <person name="Northen T.R."/>
            <person name="Banfield J.F."/>
        </authorList>
    </citation>
    <scope>NUCLEOTIDE SEQUENCE [LARGE SCALE GENOMIC DNA]</scope>
    <source>
        <strain evidence="14">NP_1</strain>
    </source>
</reference>
<comment type="subcellular location">
    <subcellularLocation>
        <location evidence="11">Cytoplasm</location>
    </subcellularLocation>
    <text evidence="11">About half TF is bound to the ribosome near the polypeptide exit tunnel while the other half is free in the cytoplasm.</text>
</comment>
<accession>A0A537LYU7</accession>
<evidence type="ECO:0000256" key="4">
    <source>
        <dbReference type="ARBA" id="ARBA00016902"/>
    </source>
</evidence>
<gene>
    <name evidence="11 14" type="primary">tig</name>
    <name evidence="14" type="ORF">E6G98_00960</name>
</gene>
<dbReference type="AlphaFoldDB" id="A0A537LYU7"/>
<dbReference type="InterPro" id="IPR005215">
    <property type="entry name" value="Trig_fac"/>
</dbReference>
<proteinExistence type="inferred from homology"/>
<dbReference type="GO" id="GO:0003755">
    <property type="term" value="F:peptidyl-prolyl cis-trans isomerase activity"/>
    <property type="evidence" value="ECO:0007669"/>
    <property type="project" value="UniProtKB-UniRule"/>
</dbReference>
<evidence type="ECO:0000256" key="2">
    <source>
        <dbReference type="ARBA" id="ARBA00005464"/>
    </source>
</evidence>
<evidence type="ECO:0000256" key="11">
    <source>
        <dbReference type="HAMAP-Rule" id="MF_00303"/>
    </source>
</evidence>
<comment type="function">
    <text evidence="11">Involved in protein export. Acts as a chaperone by maintaining the newly synthesized protein in an open conformation. Functions as a peptidyl-prolyl cis-trans isomerase.</text>
</comment>
<comment type="catalytic activity">
    <reaction evidence="1 11">
        <text>[protein]-peptidylproline (omega=180) = [protein]-peptidylproline (omega=0)</text>
        <dbReference type="Rhea" id="RHEA:16237"/>
        <dbReference type="Rhea" id="RHEA-COMP:10747"/>
        <dbReference type="Rhea" id="RHEA-COMP:10748"/>
        <dbReference type="ChEBI" id="CHEBI:83833"/>
        <dbReference type="ChEBI" id="CHEBI:83834"/>
        <dbReference type="EC" id="5.2.1.8"/>
    </reaction>
</comment>
<comment type="similarity">
    <text evidence="2 11">Belongs to the FKBP-type PPIase family. Tig subfamily.</text>
</comment>
<feature type="domain" description="Trigger factor ribosome-binding bacterial" evidence="12">
    <location>
        <begin position="1"/>
        <end position="145"/>
    </location>
</feature>
<protein>
    <recommendedName>
        <fullName evidence="4 11">Trigger factor</fullName>
        <shortName evidence="11">TF</shortName>
        <ecNumber evidence="3 11">5.2.1.8</ecNumber>
    </recommendedName>
    <alternativeName>
        <fullName evidence="10 11">PPIase</fullName>
    </alternativeName>
</protein>
<dbReference type="SUPFAM" id="SSF109998">
    <property type="entry name" value="Triger factor/SurA peptide-binding domain-like"/>
    <property type="match status" value="1"/>
</dbReference>
<dbReference type="PIRSF" id="PIRSF003095">
    <property type="entry name" value="Trigger_factor"/>
    <property type="match status" value="1"/>
</dbReference>
<keyword evidence="11" id="KW-0963">Cytoplasm</keyword>
<dbReference type="InterPro" id="IPR036611">
    <property type="entry name" value="Trigger_fac_ribosome-bd_sf"/>
</dbReference>
<evidence type="ECO:0000256" key="10">
    <source>
        <dbReference type="ARBA" id="ARBA00029986"/>
    </source>
</evidence>
<evidence type="ECO:0000256" key="9">
    <source>
        <dbReference type="ARBA" id="ARBA00023306"/>
    </source>
</evidence>
<evidence type="ECO:0000256" key="6">
    <source>
        <dbReference type="ARBA" id="ARBA00023110"/>
    </source>
</evidence>
<keyword evidence="5 11" id="KW-0132">Cell division</keyword>
<keyword evidence="9 11" id="KW-0131">Cell cycle</keyword>
<dbReference type="GO" id="GO:0015031">
    <property type="term" value="P:protein transport"/>
    <property type="evidence" value="ECO:0007669"/>
    <property type="project" value="UniProtKB-UniRule"/>
</dbReference>
<evidence type="ECO:0000256" key="8">
    <source>
        <dbReference type="ARBA" id="ARBA00023235"/>
    </source>
</evidence>
<dbReference type="GO" id="GO:0051301">
    <property type="term" value="P:cell division"/>
    <property type="evidence" value="ECO:0007669"/>
    <property type="project" value="UniProtKB-KW"/>
</dbReference>
<dbReference type="InterPro" id="IPR027304">
    <property type="entry name" value="Trigger_fact/SurA_dom_sf"/>
</dbReference>
<sequence>MKVEVRKEAPSRAVLEVELPPETVSQGMERALEQLNRRVEIRGFRRGKAPKTLLERYVGKDAIYEEAVKLLVPDAYSQAIQQSGMHPIAQPEIQVQAVEEGKPLRFVATVDLVPDVRLGDYRAIRAERTPAAVTDADIDAAIEDLRARHAQLETLGDQPAASGDYVLVRVTEISGAAGRFVPGKEYLVEVGGGTYPPELETGLLQAASGRRGTATLASGAAVTYEVVDVKRRRLPDLTNEFARTAAGVETVPVLRETLRERAHREAQQRAEQEDEQKAVDALLQRATIELPTSLVDHEVHHLIADLAESLGRRGITMERYLQVQEKTEEQLRAELRPAAEKRLRTQLALDELARLEDLQPTQEEMDREVENVARGLQQELARVREWLAQNGRLDMLRATLRRRKALTFLIQSAYGDPAAATAAGAREPGGKGGQE</sequence>
<dbReference type="HAMAP" id="MF_00303">
    <property type="entry name" value="Trigger_factor_Tig"/>
    <property type="match status" value="1"/>
</dbReference>
<feature type="domain" description="Trigger factor C-terminal" evidence="13">
    <location>
        <begin position="251"/>
        <end position="410"/>
    </location>
</feature>
<evidence type="ECO:0000256" key="7">
    <source>
        <dbReference type="ARBA" id="ARBA00023186"/>
    </source>
</evidence>
<evidence type="ECO:0000313" key="14">
    <source>
        <dbReference type="EMBL" id="TMJ13176.1"/>
    </source>
</evidence>
<dbReference type="GO" id="GO:0044183">
    <property type="term" value="F:protein folding chaperone"/>
    <property type="evidence" value="ECO:0007669"/>
    <property type="project" value="TreeGrafter"/>
</dbReference>
<dbReference type="Pfam" id="PF05698">
    <property type="entry name" value="Trigger_C"/>
    <property type="match status" value="1"/>
</dbReference>
<evidence type="ECO:0000256" key="1">
    <source>
        <dbReference type="ARBA" id="ARBA00000971"/>
    </source>
</evidence>
<keyword evidence="6 11" id="KW-0697">Rotamase</keyword>
<organism evidence="14 15">
    <name type="scientific">Candidatus Segetimicrobium genomatis</name>
    <dbReference type="NCBI Taxonomy" id="2569760"/>
    <lineage>
        <taxon>Bacteria</taxon>
        <taxon>Bacillati</taxon>
        <taxon>Candidatus Sysuimicrobiota</taxon>
        <taxon>Candidatus Sysuimicrobiia</taxon>
        <taxon>Candidatus Sysuimicrobiales</taxon>
        <taxon>Candidatus Segetimicrobiaceae</taxon>
        <taxon>Candidatus Segetimicrobium</taxon>
    </lineage>
</organism>
<dbReference type="GO" id="GO:0043335">
    <property type="term" value="P:protein unfolding"/>
    <property type="evidence" value="ECO:0007669"/>
    <property type="project" value="TreeGrafter"/>
</dbReference>
<dbReference type="GO" id="GO:0005737">
    <property type="term" value="C:cytoplasm"/>
    <property type="evidence" value="ECO:0007669"/>
    <property type="project" value="UniProtKB-SubCell"/>
</dbReference>
<dbReference type="PANTHER" id="PTHR30560">
    <property type="entry name" value="TRIGGER FACTOR CHAPERONE AND PEPTIDYL-PROLYL CIS/TRANS ISOMERASE"/>
    <property type="match status" value="1"/>
</dbReference>
<keyword evidence="8 11" id="KW-0413">Isomerase</keyword>
<evidence type="ECO:0000259" key="13">
    <source>
        <dbReference type="Pfam" id="PF05698"/>
    </source>
</evidence>
<dbReference type="Gene3D" id="3.10.50.40">
    <property type="match status" value="1"/>
</dbReference>
<dbReference type="SUPFAM" id="SSF102735">
    <property type="entry name" value="Trigger factor ribosome-binding domain"/>
    <property type="match status" value="1"/>
</dbReference>
<dbReference type="Gene3D" id="1.10.3120.10">
    <property type="entry name" value="Trigger factor, C-terminal domain"/>
    <property type="match status" value="1"/>
</dbReference>
<dbReference type="PANTHER" id="PTHR30560:SF3">
    <property type="entry name" value="TRIGGER FACTOR-LIKE PROTEIN TIG, CHLOROPLASTIC"/>
    <property type="match status" value="1"/>
</dbReference>
<dbReference type="SUPFAM" id="SSF54534">
    <property type="entry name" value="FKBP-like"/>
    <property type="match status" value="1"/>
</dbReference>
<evidence type="ECO:0000313" key="15">
    <source>
        <dbReference type="Proteomes" id="UP000315217"/>
    </source>
</evidence>
<evidence type="ECO:0000256" key="5">
    <source>
        <dbReference type="ARBA" id="ARBA00022618"/>
    </source>
</evidence>
<comment type="caution">
    <text evidence="14">The sequence shown here is derived from an EMBL/GenBank/DDBJ whole genome shotgun (WGS) entry which is preliminary data.</text>
</comment>
<dbReference type="InterPro" id="IPR037041">
    <property type="entry name" value="Trigger_fac_C_sf"/>
</dbReference>
<dbReference type="InterPro" id="IPR008881">
    <property type="entry name" value="Trigger_fac_ribosome-bd_bac"/>
</dbReference>
<comment type="domain">
    <text evidence="11">Consists of 3 domains; the N-terminus binds the ribosome, the middle domain has PPIase activity, while the C-terminus has intrinsic chaperone activity on its own.</text>
</comment>
<keyword evidence="7 11" id="KW-0143">Chaperone</keyword>
<dbReference type="GO" id="GO:0051083">
    <property type="term" value="P:'de novo' cotranslational protein folding"/>
    <property type="evidence" value="ECO:0007669"/>
    <property type="project" value="TreeGrafter"/>
</dbReference>
<dbReference type="InterPro" id="IPR008880">
    <property type="entry name" value="Trigger_fac_C"/>
</dbReference>
<dbReference type="EMBL" id="VBAI01000010">
    <property type="protein sequence ID" value="TMJ13176.1"/>
    <property type="molecule type" value="Genomic_DNA"/>
</dbReference>
<dbReference type="GO" id="GO:0043022">
    <property type="term" value="F:ribosome binding"/>
    <property type="evidence" value="ECO:0007669"/>
    <property type="project" value="TreeGrafter"/>
</dbReference>
<dbReference type="InterPro" id="IPR046357">
    <property type="entry name" value="PPIase_dom_sf"/>
</dbReference>
<evidence type="ECO:0000256" key="3">
    <source>
        <dbReference type="ARBA" id="ARBA00013194"/>
    </source>
</evidence>
<dbReference type="Pfam" id="PF05697">
    <property type="entry name" value="Trigger_N"/>
    <property type="match status" value="1"/>
</dbReference>
<dbReference type="EC" id="5.2.1.8" evidence="3 11"/>
<name>A0A537LYU7_9BACT</name>
<dbReference type="NCBIfam" id="TIGR00115">
    <property type="entry name" value="tig"/>
    <property type="match status" value="1"/>
</dbReference>
<dbReference type="Gene3D" id="3.30.70.1050">
    <property type="entry name" value="Trigger factor ribosome-binding domain"/>
    <property type="match status" value="1"/>
</dbReference>